<comment type="caution">
    <text evidence="2">The sequence shown here is derived from an EMBL/GenBank/DDBJ whole genome shotgun (WGS) entry which is preliminary data.</text>
</comment>
<feature type="chain" id="PRO_5038576140" evidence="1">
    <location>
        <begin position="21"/>
        <end position="259"/>
    </location>
</feature>
<evidence type="ECO:0000313" key="2">
    <source>
        <dbReference type="EMBL" id="RMB80371.1"/>
    </source>
</evidence>
<evidence type="ECO:0000256" key="1">
    <source>
        <dbReference type="SAM" id="SignalP"/>
    </source>
</evidence>
<dbReference type="EMBL" id="PENI01000043">
    <property type="protein sequence ID" value="RMB80371.1"/>
    <property type="molecule type" value="Genomic_DNA"/>
</dbReference>
<feature type="signal peptide" evidence="1">
    <location>
        <begin position="1"/>
        <end position="20"/>
    </location>
</feature>
<dbReference type="OrthoDB" id="3296851at2"/>
<evidence type="ECO:0000313" key="3">
    <source>
        <dbReference type="Proteomes" id="UP000270471"/>
    </source>
</evidence>
<protein>
    <submittedName>
        <fullName evidence="2">Calcium-binding protein</fullName>
    </submittedName>
</protein>
<reference evidence="2 3" key="1">
    <citation type="submission" date="2017-11" db="EMBL/GenBank/DDBJ databases">
        <title>Draft genome of actinobacteria isolated from guarana (Paullinia cupana (Mart.) Ducke.</title>
        <authorList>
            <person name="Siqueira K.A."/>
            <person name="Liotti R.G."/>
            <person name="Mendes T.A.O."/>
            <person name="Soares M.A."/>
        </authorList>
    </citation>
    <scope>NUCLEOTIDE SEQUENCE [LARGE SCALE GENOMIC DNA]</scope>
    <source>
        <strain evidence="2 3">193</strain>
    </source>
</reference>
<accession>A0A3M0HSD5</accession>
<dbReference type="Proteomes" id="UP000270471">
    <property type="component" value="Unassembled WGS sequence"/>
</dbReference>
<dbReference type="RefSeq" id="WP_121894789.1">
    <property type="nucleotide sequence ID" value="NZ_PENI01000043.1"/>
</dbReference>
<sequence>MRIRSAAAAVVGALALSALALPTVQAAPADDVQGDTRISDVIVNNGKSIVVGSSGRTSVTVKFTASDPNGISDAGGILYHGTDVNHNDWGVTLPSCGQHLVTNYTCTFTLKSNSDRPFDVTKNAQAGTWKMWAYALGADGDYRFTDPAKTFKVLRATRLTADASPEPVKKGRTITVTGTLTRANWESHKNIGYGSQPVTLQFRKAGTTKYVHVKNTRSSSSGSLKTTVTASTDGYYRFAYAGSSTAGATNAPGDYIDVR</sequence>
<name>A0A3M0HSD5_9ACTN</name>
<proteinExistence type="predicted"/>
<gene>
    <name evidence="2" type="ORF">CTZ28_40375</name>
</gene>
<organism evidence="2 3">
    <name type="scientific">Streptomyces shenzhenensis</name>
    <dbReference type="NCBI Taxonomy" id="943815"/>
    <lineage>
        <taxon>Bacteria</taxon>
        <taxon>Bacillati</taxon>
        <taxon>Actinomycetota</taxon>
        <taxon>Actinomycetes</taxon>
        <taxon>Kitasatosporales</taxon>
        <taxon>Streptomycetaceae</taxon>
        <taxon>Streptomyces</taxon>
    </lineage>
</organism>
<dbReference type="AlphaFoldDB" id="A0A3M0HSD5"/>
<keyword evidence="1" id="KW-0732">Signal</keyword>
<keyword evidence="3" id="KW-1185">Reference proteome</keyword>